<evidence type="ECO:0000313" key="4">
    <source>
        <dbReference type="EMBL" id="KTT17966.1"/>
    </source>
</evidence>
<dbReference type="Proteomes" id="UP000072741">
    <property type="component" value="Unassembled WGS sequence"/>
</dbReference>
<accession>A0A147GQM5</accession>
<dbReference type="Pfam" id="PF20155">
    <property type="entry name" value="TMP_3"/>
    <property type="match status" value="1"/>
</dbReference>
<reference evidence="4 5" key="1">
    <citation type="journal article" date="2016" name="Front. Microbiol.">
        <title>Genomic Resource of Rice Seed Associated Bacteria.</title>
        <authorList>
            <person name="Midha S."/>
            <person name="Bansal K."/>
            <person name="Sharma S."/>
            <person name="Kumar N."/>
            <person name="Patil P.P."/>
            <person name="Chaudhry V."/>
            <person name="Patil P.B."/>
        </authorList>
    </citation>
    <scope>NUCLEOTIDE SEQUENCE [LARGE SCALE GENOMIC DNA]</scope>
    <source>
        <strain evidence="4 5">NS331</strain>
    </source>
</reference>
<dbReference type="PATRIC" id="fig|433924.3.peg.199"/>
<feature type="domain" description="Tape measure protein N-terminal" evidence="3">
    <location>
        <begin position="63"/>
        <end position="252"/>
    </location>
</feature>
<dbReference type="OrthoDB" id="363355at2"/>
<keyword evidence="5" id="KW-1185">Reference proteome</keyword>
<dbReference type="RefSeq" id="WP_058643062.1">
    <property type="nucleotide sequence ID" value="NZ_LDSL01000108.1"/>
</dbReference>
<gene>
    <name evidence="4" type="ORF">NS331_16545</name>
</gene>
<dbReference type="NCBIfam" id="TIGR02675">
    <property type="entry name" value="tape_meas_nterm"/>
    <property type="match status" value="1"/>
</dbReference>
<sequence>MAEQVGGIYYDVRLETGQLLRDQQQVQRSLKATGDAGDKLAANFNAIALAAKLLAAALAAVKAAEAADEMRLLSARVEVAAGSVEKGTQAMNRLVQISRTTQTAVEGNVDVFNRLNQSLIQMGGTQNDTLNLVDLLAKAIRVSGASAVEAKNAMLQFGQALGSGKLQGDELRSLLENAPYLMRQLADGIGKPVGELKKLGEQGKLTADVVVAALTKSAERINADFAKFPQTVSGAFQLVQDAAARLNQKMDDASGKSAALAGAAQGLSQVLDNLTGQMAGVTTEADKLGRNKAIQGWSEETKLFLSYVVDALDVTWQAVSVFGRNVLFAFQGVGSEIGAVAAQLNLLQEAAKGGRSITDPFGTKAAWKAFNSPEYQAITDAVREDGERRRKIMDAEDAKTLARTELAGERMRREWAQQAKEQRGFTPTGDAPSKLKAPKDEDEARKLAAKTAAAQAYYQGLVAENAQALAKINAEEQKALEENKRRAAEDKNNQEIYAKARVEIQKKYARERAKLEEQTLRQVADLQIELTRDADQKVAMIEAEALRRADASERLGIATASEAERARTKAKAQAQLEREKLSDREAQASADLAITAATDELTKIDLMRQEAIRKAQADYQQGAITRKEMELREAKASVDAQIAIRQQLASLNPLAQLEREYQQKLSLVQYYEQQMAQAGVDGATFAEQKKTELASQFRQQRQALIEAEFVAQGAANQFLMGSLNSLAGTASSAITGLLNGTMSASDAMRNLGNVVLNEAVSALVQVGLQYIKNALLAKTADAAMLATKAANAAAYTGAVSAQVAVTSSLAAASAFASTAAIPITGPGLAPAAAAAAGAAAAALGAPAIAMAPLAGARRYGGSVSANSLYRVNEDGRPEMYTAGNGSQYLLPARGGSVTPSDQVGGGITVNVMNAPAGTNPQVTVNDREVWIDLAAKAAEARVAEGFASNTGPAWTALRSSSNVRSGGLS</sequence>
<evidence type="ECO:0000259" key="3">
    <source>
        <dbReference type="Pfam" id="PF20155"/>
    </source>
</evidence>
<organism evidence="4 5">
    <name type="scientific">Pseudacidovorax intermedius</name>
    <dbReference type="NCBI Taxonomy" id="433924"/>
    <lineage>
        <taxon>Bacteria</taxon>
        <taxon>Pseudomonadati</taxon>
        <taxon>Pseudomonadota</taxon>
        <taxon>Betaproteobacteria</taxon>
        <taxon>Burkholderiales</taxon>
        <taxon>Comamonadaceae</taxon>
        <taxon>Pseudacidovorax</taxon>
    </lineage>
</organism>
<evidence type="ECO:0000313" key="5">
    <source>
        <dbReference type="Proteomes" id="UP000072741"/>
    </source>
</evidence>
<comment type="caution">
    <text evidence="4">The sequence shown here is derived from an EMBL/GenBank/DDBJ whole genome shotgun (WGS) entry which is preliminary data.</text>
</comment>
<evidence type="ECO:0000256" key="1">
    <source>
        <dbReference type="SAM" id="Coils"/>
    </source>
</evidence>
<dbReference type="AlphaFoldDB" id="A0A147GQM5"/>
<feature type="region of interest" description="Disordered" evidence="2">
    <location>
        <begin position="418"/>
        <end position="444"/>
    </location>
</feature>
<feature type="coiled-coil region" evidence="1">
    <location>
        <begin position="560"/>
        <end position="591"/>
    </location>
</feature>
<proteinExistence type="predicted"/>
<dbReference type="InterPro" id="IPR013491">
    <property type="entry name" value="Tape_meas_N"/>
</dbReference>
<keyword evidence="1" id="KW-0175">Coiled coil</keyword>
<protein>
    <recommendedName>
        <fullName evidence="3">Tape measure protein N-terminal domain-containing protein</fullName>
    </recommendedName>
</protein>
<name>A0A147GQM5_9BURK</name>
<feature type="coiled-coil region" evidence="1">
    <location>
        <begin position="458"/>
        <end position="493"/>
    </location>
</feature>
<dbReference type="EMBL" id="LDSL01000108">
    <property type="protein sequence ID" value="KTT17966.1"/>
    <property type="molecule type" value="Genomic_DNA"/>
</dbReference>
<evidence type="ECO:0000256" key="2">
    <source>
        <dbReference type="SAM" id="MobiDB-lite"/>
    </source>
</evidence>